<comment type="caution">
    <text evidence="6">The sequence shown here is derived from an EMBL/GenBank/DDBJ whole genome shotgun (WGS) entry which is preliminary data.</text>
</comment>
<evidence type="ECO:0000259" key="5">
    <source>
        <dbReference type="Pfam" id="PF08245"/>
    </source>
</evidence>
<dbReference type="EMBL" id="LCRI01000022">
    <property type="protein sequence ID" value="KKW32487.1"/>
    <property type="molecule type" value="Genomic_DNA"/>
</dbReference>
<accession>A0A0G1ZVU9</accession>
<evidence type="ECO:0000313" key="7">
    <source>
        <dbReference type="Proteomes" id="UP000034711"/>
    </source>
</evidence>
<evidence type="ECO:0000256" key="3">
    <source>
        <dbReference type="ARBA" id="ARBA00022840"/>
    </source>
</evidence>
<dbReference type="PANTHER" id="PTHR43024">
    <property type="entry name" value="UDP-N-ACETYLMURAMOYL-TRIPEPTIDE--D-ALANYL-D-ALANINE LIGASE"/>
    <property type="match status" value="1"/>
</dbReference>
<dbReference type="PATRIC" id="fig|1618980.3.peg.385"/>
<dbReference type="PANTHER" id="PTHR43024:SF1">
    <property type="entry name" value="UDP-N-ACETYLMURAMOYL-TRIPEPTIDE--D-ALANYL-D-ALANINE LIGASE"/>
    <property type="match status" value="1"/>
</dbReference>
<dbReference type="Pfam" id="PF02875">
    <property type="entry name" value="Mur_ligase_C"/>
    <property type="match status" value="1"/>
</dbReference>
<feature type="domain" description="Mur ligase C-terminal" evidence="4">
    <location>
        <begin position="273"/>
        <end position="400"/>
    </location>
</feature>
<dbReference type="Pfam" id="PF08245">
    <property type="entry name" value="Mur_ligase_M"/>
    <property type="match status" value="1"/>
</dbReference>
<evidence type="ECO:0000256" key="1">
    <source>
        <dbReference type="ARBA" id="ARBA00022598"/>
    </source>
</evidence>
<proteinExistence type="predicted"/>
<keyword evidence="2" id="KW-0547">Nucleotide-binding</keyword>
<dbReference type="SUPFAM" id="SSF53623">
    <property type="entry name" value="MurD-like peptide ligases, catalytic domain"/>
    <property type="match status" value="1"/>
</dbReference>
<keyword evidence="1 6" id="KW-0436">Ligase</keyword>
<dbReference type="AlphaFoldDB" id="A0A0G1ZVU9"/>
<keyword evidence="3" id="KW-0067">ATP-binding</keyword>
<dbReference type="InterPro" id="IPR036565">
    <property type="entry name" value="Mur-like_cat_sf"/>
</dbReference>
<gene>
    <name evidence="6" type="ORF">UY77_C0022G0003</name>
</gene>
<evidence type="ECO:0000313" key="6">
    <source>
        <dbReference type="EMBL" id="KKW32487.1"/>
    </source>
</evidence>
<dbReference type="InterPro" id="IPR036615">
    <property type="entry name" value="Mur_ligase_C_dom_sf"/>
</dbReference>
<name>A0A0G1ZVU9_9BACT</name>
<organism evidence="6 7">
    <name type="scientific">Candidatus Uhrbacteria bacterium GW2011_GWA2_53_10</name>
    <dbReference type="NCBI Taxonomy" id="1618980"/>
    <lineage>
        <taxon>Bacteria</taxon>
        <taxon>Candidatus Uhriibacteriota</taxon>
    </lineage>
</organism>
<dbReference type="Gene3D" id="3.90.190.20">
    <property type="entry name" value="Mur ligase, C-terminal domain"/>
    <property type="match status" value="1"/>
</dbReference>
<dbReference type="Gene3D" id="3.40.1190.10">
    <property type="entry name" value="Mur-like, catalytic domain"/>
    <property type="match status" value="1"/>
</dbReference>
<dbReference type="SUPFAM" id="SSF53244">
    <property type="entry name" value="MurD-like peptide ligases, peptide-binding domain"/>
    <property type="match status" value="1"/>
</dbReference>
<dbReference type="InterPro" id="IPR004101">
    <property type="entry name" value="Mur_ligase_C"/>
</dbReference>
<feature type="domain" description="Mur ligase central" evidence="5">
    <location>
        <begin position="100"/>
        <end position="250"/>
    </location>
</feature>
<evidence type="ECO:0000259" key="4">
    <source>
        <dbReference type="Pfam" id="PF02875"/>
    </source>
</evidence>
<dbReference type="GO" id="GO:0016881">
    <property type="term" value="F:acid-amino acid ligase activity"/>
    <property type="evidence" value="ECO:0007669"/>
    <property type="project" value="InterPro"/>
</dbReference>
<protein>
    <submittedName>
        <fullName evidence="6">UDP-N-acetylmuramoyl-tripeptide-D-alanyl-D-alanine ligase</fullName>
    </submittedName>
</protein>
<reference evidence="6 7" key="1">
    <citation type="journal article" date="2015" name="Nature">
        <title>rRNA introns, odd ribosomes, and small enigmatic genomes across a large radiation of phyla.</title>
        <authorList>
            <person name="Brown C.T."/>
            <person name="Hug L.A."/>
            <person name="Thomas B.C."/>
            <person name="Sharon I."/>
            <person name="Castelle C.J."/>
            <person name="Singh A."/>
            <person name="Wilkins M.J."/>
            <person name="Williams K.H."/>
            <person name="Banfield J.F."/>
        </authorList>
    </citation>
    <scope>NUCLEOTIDE SEQUENCE [LARGE SCALE GENOMIC DNA]</scope>
</reference>
<dbReference type="InterPro" id="IPR051046">
    <property type="entry name" value="MurCDEF_CellWall_CoF430Synth"/>
</dbReference>
<sequence length="433" mass="48009">MKKAVLKLLMWLAKMILRKYHPTIVAVTGSVGKTATRRAITVALGKRFRVYTSPENYNNEFGVPFSIMGVEAPGRSIWSWFRIFARALHISVILDDIYPNVLVLEYGVDHPGDMEYLCRMARPDVSVLTAISHVHVANFESFDELVAEKGDILEQTKPEGLAVLNADDDRVRTLAPRAAALIRTYGLMATADIRAENVKLFTREDFSFDPGEKFCEMRFDIVLDDARVPAKLVNMLGIGQVSAALAAVAVGLQLNVPLSELVAQLPDILPQPGRMHPLPGIKGALILDDTYNAAPASMRAALDVLREFSPMESARRIAVLGKMAELGPYSEEQHREIGKKAASIADILVTVGEEARDIRRGAIEAGMTEEKMQHFNTPVEAGRFLDREIKKGDIVAVKGSQSARMEKVVKDVMAQPERSEELLVRQYGKWQKT</sequence>
<dbReference type="GO" id="GO:0005524">
    <property type="term" value="F:ATP binding"/>
    <property type="evidence" value="ECO:0007669"/>
    <property type="project" value="UniProtKB-KW"/>
</dbReference>
<dbReference type="Proteomes" id="UP000034711">
    <property type="component" value="Unassembled WGS sequence"/>
</dbReference>
<dbReference type="InterPro" id="IPR013221">
    <property type="entry name" value="Mur_ligase_cen"/>
</dbReference>
<evidence type="ECO:0000256" key="2">
    <source>
        <dbReference type="ARBA" id="ARBA00022741"/>
    </source>
</evidence>